<protein>
    <submittedName>
        <fullName evidence="2">Uncharacterized protein</fullName>
    </submittedName>
</protein>
<dbReference type="STRING" id="1038014.SAMN04487910_0551"/>
<sequence>MKLFNAQRKNLMKDKGIRKYLLYAIGEIILVVIGILIAVSINNANEIRKTKNNLKNILTTYKEDLKIDTIMVGRALDVLDARKKMFDQFLSDSVTIEMYKKNPSAMGLILNYNPFELQQKGIRLLEKFNSNTETDSLVTIILANHNAFDKLIKETHERIGSDISDNMNYLKYNHPWIGDLLLGKLENPAMYEYFISDTYRARLAIHNMLVYGNLKPILDQYIKSTKTILVDIEKRVGD</sequence>
<dbReference type="Proteomes" id="UP000198521">
    <property type="component" value="Unassembled WGS sequence"/>
</dbReference>
<keyword evidence="3" id="KW-1185">Reference proteome</keyword>
<evidence type="ECO:0000256" key="1">
    <source>
        <dbReference type="SAM" id="Phobius"/>
    </source>
</evidence>
<dbReference type="AlphaFoldDB" id="A0A1H7H3E7"/>
<dbReference type="Pfam" id="PF19578">
    <property type="entry name" value="DUF6090"/>
    <property type="match status" value="1"/>
</dbReference>
<evidence type="ECO:0000313" key="2">
    <source>
        <dbReference type="EMBL" id="SEK44794.1"/>
    </source>
</evidence>
<organism evidence="2 3">
    <name type="scientific">Aquimarina amphilecti</name>
    <dbReference type="NCBI Taxonomy" id="1038014"/>
    <lineage>
        <taxon>Bacteria</taxon>
        <taxon>Pseudomonadati</taxon>
        <taxon>Bacteroidota</taxon>
        <taxon>Flavobacteriia</taxon>
        <taxon>Flavobacteriales</taxon>
        <taxon>Flavobacteriaceae</taxon>
        <taxon>Aquimarina</taxon>
    </lineage>
</organism>
<feature type="transmembrane region" description="Helical" evidence="1">
    <location>
        <begin position="20"/>
        <end position="41"/>
    </location>
</feature>
<reference evidence="2 3" key="1">
    <citation type="submission" date="2016-10" db="EMBL/GenBank/DDBJ databases">
        <authorList>
            <person name="de Groot N.N."/>
        </authorList>
    </citation>
    <scope>NUCLEOTIDE SEQUENCE [LARGE SCALE GENOMIC DNA]</scope>
    <source>
        <strain evidence="2 3">DSM 25232</strain>
    </source>
</reference>
<gene>
    <name evidence="2" type="ORF">SAMN04487910_0551</name>
</gene>
<keyword evidence="1" id="KW-0812">Transmembrane</keyword>
<keyword evidence="1" id="KW-0472">Membrane</keyword>
<evidence type="ECO:0000313" key="3">
    <source>
        <dbReference type="Proteomes" id="UP000198521"/>
    </source>
</evidence>
<dbReference type="InterPro" id="IPR045749">
    <property type="entry name" value="DUF6090"/>
</dbReference>
<accession>A0A1H7H3E7</accession>
<dbReference type="EMBL" id="FOAB01000001">
    <property type="protein sequence ID" value="SEK44794.1"/>
    <property type="molecule type" value="Genomic_DNA"/>
</dbReference>
<name>A0A1H7H3E7_AQUAM</name>
<keyword evidence="1" id="KW-1133">Transmembrane helix</keyword>
<proteinExistence type="predicted"/>